<dbReference type="EMBL" id="LBIC01000005">
    <property type="protein sequence ID" value="KKW91817.1"/>
    <property type="molecule type" value="Genomic_DNA"/>
</dbReference>
<accession>A0A0M3ANT5</accession>
<dbReference type="InterPro" id="IPR044152">
    <property type="entry name" value="YqjM-like"/>
</dbReference>
<dbReference type="FunFam" id="3.20.20.70:FF:000262">
    <property type="entry name" value="NADH:flavin oxidoreductase"/>
    <property type="match status" value="1"/>
</dbReference>
<dbReference type="GO" id="GO:0003959">
    <property type="term" value="F:NADPH dehydrogenase activity"/>
    <property type="evidence" value="ECO:0007669"/>
    <property type="project" value="InterPro"/>
</dbReference>
<dbReference type="STRING" id="56193.YP76_11920"/>
<evidence type="ECO:0000256" key="1">
    <source>
        <dbReference type="ARBA" id="ARBA00001917"/>
    </source>
</evidence>
<evidence type="ECO:0000256" key="4">
    <source>
        <dbReference type="ARBA" id="ARBA00022857"/>
    </source>
</evidence>
<name>A0A0M3ANT5_9SPHN</name>
<dbReference type="InterPro" id="IPR001155">
    <property type="entry name" value="OxRdtase_FMN_N"/>
</dbReference>
<evidence type="ECO:0000256" key="5">
    <source>
        <dbReference type="ARBA" id="ARBA00023002"/>
    </source>
</evidence>
<dbReference type="PATRIC" id="fig|56193.3.peg.2477"/>
<proteinExistence type="predicted"/>
<evidence type="ECO:0000313" key="7">
    <source>
        <dbReference type="EMBL" id="KKW91817.1"/>
    </source>
</evidence>
<dbReference type="RefSeq" id="WP_046763826.1">
    <property type="nucleotide sequence ID" value="NZ_LBIC01000005.1"/>
</dbReference>
<keyword evidence="2" id="KW-0285">Flavoprotein</keyword>
<keyword evidence="8" id="KW-1185">Reference proteome</keyword>
<organism evidence="7 8">
    <name type="scientific">Sphingobium chungbukense</name>
    <dbReference type="NCBI Taxonomy" id="56193"/>
    <lineage>
        <taxon>Bacteria</taxon>
        <taxon>Pseudomonadati</taxon>
        <taxon>Pseudomonadota</taxon>
        <taxon>Alphaproteobacteria</taxon>
        <taxon>Sphingomonadales</taxon>
        <taxon>Sphingomonadaceae</taxon>
        <taxon>Sphingobium</taxon>
    </lineage>
</organism>
<evidence type="ECO:0000256" key="3">
    <source>
        <dbReference type="ARBA" id="ARBA00022643"/>
    </source>
</evidence>
<gene>
    <name evidence="7" type="ORF">YP76_11920</name>
</gene>
<sequence length="386" mass="42336">MRDLSALFDPFALNGLTLPNRIVMSPMGRNFADDGVQPHGFVDYFVRRVRGGVGLCIGEASRVDHPVASSDVMHAAFHGDAALAAWKDVVDAVHDAGGAFMPQLWHAGLLRPPASDHPQIPNAHLPPAGPSGWAEPLVHTTGWITPITRAAQIGVPMTESDIADVIDSFARAAADARRIGCDGVNIHGAHGYMIDQFFWDRTNRRDDGYGGDLIGRGRFAVELIRAVRAATAPDFPITFRWSQWKQQDYHCKIAHTPQELEMFLTPIAEAGVDLFDCSTRRFWEPEFEGSRLNLAGWTKKVTGVPTMTVGSVGLARSNWMDGEDFSLTDSGLASLDPLMERLEAGEFDLVGVGRMLISNPDWPKRLRAGQTDGIRPYSNAHLMTLE</sequence>
<dbReference type="Gene3D" id="3.20.20.70">
    <property type="entry name" value="Aldolase class I"/>
    <property type="match status" value="1"/>
</dbReference>
<dbReference type="PANTHER" id="PTHR43303">
    <property type="entry name" value="NADPH DEHYDROGENASE C23G7.10C-RELATED"/>
    <property type="match status" value="1"/>
</dbReference>
<keyword evidence="3" id="KW-0288">FMN</keyword>
<dbReference type="PANTHER" id="PTHR43303:SF4">
    <property type="entry name" value="NADPH DEHYDROGENASE C23G7.10C-RELATED"/>
    <property type="match status" value="1"/>
</dbReference>
<dbReference type="InterPro" id="IPR013785">
    <property type="entry name" value="Aldolase_TIM"/>
</dbReference>
<comment type="caution">
    <text evidence="7">The sequence shown here is derived from an EMBL/GenBank/DDBJ whole genome shotgun (WGS) entry which is preliminary data.</text>
</comment>
<dbReference type="Proteomes" id="UP000033874">
    <property type="component" value="Unassembled WGS sequence"/>
</dbReference>
<reference evidence="7 8" key="1">
    <citation type="submission" date="2015-04" db="EMBL/GenBank/DDBJ databases">
        <title>Genome sequence of aromatic hydrocarbons-degrading Sphingobium chungbukense DJ77.</title>
        <authorList>
            <person name="Kim Y.-C."/>
            <person name="Chae J.-C."/>
        </authorList>
    </citation>
    <scope>NUCLEOTIDE SEQUENCE [LARGE SCALE GENOMIC DNA]</scope>
    <source>
        <strain evidence="7 8">DJ77</strain>
    </source>
</reference>
<dbReference type="GO" id="GO:0050661">
    <property type="term" value="F:NADP binding"/>
    <property type="evidence" value="ECO:0007669"/>
    <property type="project" value="InterPro"/>
</dbReference>
<comment type="cofactor">
    <cofactor evidence="1">
        <name>FMN</name>
        <dbReference type="ChEBI" id="CHEBI:58210"/>
    </cofactor>
</comment>
<keyword evidence="5" id="KW-0560">Oxidoreductase</keyword>
<keyword evidence="4" id="KW-0521">NADP</keyword>
<evidence type="ECO:0000313" key="8">
    <source>
        <dbReference type="Proteomes" id="UP000033874"/>
    </source>
</evidence>
<dbReference type="AlphaFoldDB" id="A0A0M3ANT5"/>
<dbReference type="Pfam" id="PF00724">
    <property type="entry name" value="Oxidored_FMN"/>
    <property type="match status" value="1"/>
</dbReference>
<dbReference type="GO" id="GO:0010181">
    <property type="term" value="F:FMN binding"/>
    <property type="evidence" value="ECO:0007669"/>
    <property type="project" value="InterPro"/>
</dbReference>
<evidence type="ECO:0000256" key="2">
    <source>
        <dbReference type="ARBA" id="ARBA00022630"/>
    </source>
</evidence>
<protein>
    <recommendedName>
        <fullName evidence="6">NADH:flavin oxidoreductase/NADH oxidase N-terminal domain-containing protein</fullName>
    </recommendedName>
</protein>
<evidence type="ECO:0000259" key="6">
    <source>
        <dbReference type="Pfam" id="PF00724"/>
    </source>
</evidence>
<dbReference type="SUPFAM" id="SSF51395">
    <property type="entry name" value="FMN-linked oxidoreductases"/>
    <property type="match status" value="1"/>
</dbReference>
<feature type="domain" description="NADH:flavin oxidoreductase/NADH oxidase N-terminal" evidence="6">
    <location>
        <begin position="7"/>
        <end position="370"/>
    </location>
</feature>